<dbReference type="PROSITE" id="PS51007">
    <property type="entry name" value="CYTC"/>
    <property type="match status" value="1"/>
</dbReference>
<reference evidence="7" key="1">
    <citation type="submission" date="2022-10" db="EMBL/GenBank/DDBJ databases">
        <title>Luteolibacter sp. GHJ8, whole genome shotgun sequencing project.</title>
        <authorList>
            <person name="Zhao G."/>
            <person name="Shen L."/>
        </authorList>
    </citation>
    <scope>NUCLEOTIDE SEQUENCE</scope>
    <source>
        <strain evidence="7">GHJ8</strain>
    </source>
</reference>
<protein>
    <submittedName>
        <fullName evidence="7">Cytochrome c</fullName>
    </submittedName>
</protein>
<keyword evidence="5" id="KW-0812">Transmembrane</keyword>
<keyword evidence="8" id="KW-1185">Reference proteome</keyword>
<name>A0ABT3G554_9BACT</name>
<evidence type="ECO:0000256" key="1">
    <source>
        <dbReference type="ARBA" id="ARBA00022617"/>
    </source>
</evidence>
<dbReference type="Pfam" id="PF00034">
    <property type="entry name" value="Cytochrom_C"/>
    <property type="match status" value="1"/>
</dbReference>
<keyword evidence="5" id="KW-1133">Transmembrane helix</keyword>
<dbReference type="RefSeq" id="WP_264514159.1">
    <property type="nucleotide sequence ID" value="NZ_JAPDDR010000006.1"/>
</dbReference>
<evidence type="ECO:0000256" key="3">
    <source>
        <dbReference type="ARBA" id="ARBA00023004"/>
    </source>
</evidence>
<keyword evidence="5" id="KW-0472">Membrane</keyword>
<keyword evidence="3 4" id="KW-0408">Iron</keyword>
<dbReference type="InterPro" id="IPR036909">
    <property type="entry name" value="Cyt_c-like_dom_sf"/>
</dbReference>
<dbReference type="InterPro" id="IPR051459">
    <property type="entry name" value="Cytochrome_c-type_DH"/>
</dbReference>
<proteinExistence type="predicted"/>
<organism evidence="7 8">
    <name type="scientific">Luteolibacter rhizosphaerae</name>
    <dbReference type="NCBI Taxonomy" id="2989719"/>
    <lineage>
        <taxon>Bacteria</taxon>
        <taxon>Pseudomonadati</taxon>
        <taxon>Verrucomicrobiota</taxon>
        <taxon>Verrucomicrobiia</taxon>
        <taxon>Verrucomicrobiales</taxon>
        <taxon>Verrucomicrobiaceae</taxon>
        <taxon>Luteolibacter</taxon>
    </lineage>
</organism>
<evidence type="ECO:0000256" key="2">
    <source>
        <dbReference type="ARBA" id="ARBA00022723"/>
    </source>
</evidence>
<keyword evidence="1 4" id="KW-0349">Heme</keyword>
<dbReference type="SUPFAM" id="SSF46626">
    <property type="entry name" value="Cytochrome c"/>
    <property type="match status" value="1"/>
</dbReference>
<dbReference type="InterPro" id="IPR009056">
    <property type="entry name" value="Cyt_c-like_dom"/>
</dbReference>
<dbReference type="PANTHER" id="PTHR35008">
    <property type="entry name" value="BLL4482 PROTEIN-RELATED"/>
    <property type="match status" value="1"/>
</dbReference>
<comment type="caution">
    <text evidence="7">The sequence shown here is derived from an EMBL/GenBank/DDBJ whole genome shotgun (WGS) entry which is preliminary data.</text>
</comment>
<evidence type="ECO:0000313" key="7">
    <source>
        <dbReference type="EMBL" id="MCW1914624.1"/>
    </source>
</evidence>
<dbReference type="EMBL" id="JAPDDR010000006">
    <property type="protein sequence ID" value="MCW1914624.1"/>
    <property type="molecule type" value="Genomic_DNA"/>
</dbReference>
<gene>
    <name evidence="7" type="ORF">OJ996_13635</name>
</gene>
<dbReference type="Proteomes" id="UP001165653">
    <property type="component" value="Unassembled WGS sequence"/>
</dbReference>
<evidence type="ECO:0000256" key="5">
    <source>
        <dbReference type="SAM" id="Phobius"/>
    </source>
</evidence>
<evidence type="ECO:0000313" key="8">
    <source>
        <dbReference type="Proteomes" id="UP001165653"/>
    </source>
</evidence>
<evidence type="ECO:0000259" key="6">
    <source>
        <dbReference type="PROSITE" id="PS51007"/>
    </source>
</evidence>
<dbReference type="PANTHER" id="PTHR35008:SF8">
    <property type="entry name" value="ALCOHOL DEHYDROGENASE CYTOCHROME C SUBUNIT"/>
    <property type="match status" value="1"/>
</dbReference>
<accession>A0ABT3G554</accession>
<feature type="domain" description="Cytochrome c" evidence="6">
    <location>
        <begin position="143"/>
        <end position="232"/>
    </location>
</feature>
<dbReference type="Gene3D" id="1.10.760.10">
    <property type="entry name" value="Cytochrome c-like domain"/>
    <property type="match status" value="1"/>
</dbReference>
<feature type="transmembrane region" description="Helical" evidence="5">
    <location>
        <begin position="12"/>
        <end position="32"/>
    </location>
</feature>
<evidence type="ECO:0000256" key="4">
    <source>
        <dbReference type="PROSITE-ProRule" id="PRU00433"/>
    </source>
</evidence>
<sequence length="264" mass="27727">MSSSSDNPLIRFAAFWWALGVFSLFAVILIALKIFGGGAPENDPLEEAAATKRYETASKIHAAQEANFAFKEVEAGKVVQVPPHAAFDAVGKNLLGDKVAKVEADTQIHPDGDIAKAKAAEQGPDMGPIDALTPPADTPVDPALIEAGKAGFMVCMACHGANGEGGPVGPPLAGSEWVTGPVSNLIRIQLRGLNGPMHIKGQLYTPVAPMAPLSYQTDDQIAAVLTFVRNSFGNKAAPVLPKQVEMLRSEVGKPMLTEADLIKP</sequence>
<keyword evidence="2 4" id="KW-0479">Metal-binding</keyword>